<evidence type="ECO:0000313" key="1">
    <source>
        <dbReference type="EMBL" id="KZF21747.1"/>
    </source>
</evidence>
<organism evidence="1 2">
    <name type="scientific">Xylona heveae (strain CBS 132557 / TC161)</name>
    <dbReference type="NCBI Taxonomy" id="1328760"/>
    <lineage>
        <taxon>Eukaryota</taxon>
        <taxon>Fungi</taxon>
        <taxon>Dikarya</taxon>
        <taxon>Ascomycota</taxon>
        <taxon>Pezizomycotina</taxon>
        <taxon>Xylonomycetes</taxon>
        <taxon>Xylonales</taxon>
        <taxon>Xylonaceae</taxon>
        <taxon>Xylona</taxon>
    </lineage>
</organism>
<evidence type="ECO:0008006" key="3">
    <source>
        <dbReference type="Google" id="ProtNLM"/>
    </source>
</evidence>
<dbReference type="InParanoid" id="A0A165G527"/>
<dbReference type="EMBL" id="KV407460">
    <property type="protein sequence ID" value="KZF21747.1"/>
    <property type="molecule type" value="Genomic_DNA"/>
</dbReference>
<dbReference type="GeneID" id="28897997"/>
<reference evidence="1 2" key="1">
    <citation type="journal article" date="2016" name="Fungal Biol.">
        <title>The genome of Xylona heveae provides a window into fungal endophytism.</title>
        <authorList>
            <person name="Gazis R."/>
            <person name="Kuo A."/>
            <person name="Riley R."/>
            <person name="LaButti K."/>
            <person name="Lipzen A."/>
            <person name="Lin J."/>
            <person name="Amirebrahimi M."/>
            <person name="Hesse C.N."/>
            <person name="Spatafora J.W."/>
            <person name="Henrissat B."/>
            <person name="Hainaut M."/>
            <person name="Grigoriev I.V."/>
            <person name="Hibbett D.S."/>
        </authorList>
    </citation>
    <scope>NUCLEOTIDE SEQUENCE [LARGE SCALE GENOMIC DNA]</scope>
    <source>
        <strain evidence="1 2">TC161</strain>
    </source>
</reference>
<keyword evidence="2" id="KW-1185">Reference proteome</keyword>
<dbReference type="STRING" id="1328760.A0A165G527"/>
<proteinExistence type="predicted"/>
<dbReference type="OMA" id="ARMFATR"/>
<dbReference type="OrthoDB" id="5366531at2759"/>
<dbReference type="RefSeq" id="XP_018187302.1">
    <property type="nucleotide sequence ID" value="XM_018332860.1"/>
</dbReference>
<dbReference type="Proteomes" id="UP000076632">
    <property type="component" value="Unassembled WGS sequence"/>
</dbReference>
<sequence length="809" mass="91693">MRPALQSLRTWFSPCYIWKATPPEGVFTLCPAQLCRYGWRQYITVKRAFSTRTAALQEESSAHLRHTRFQSLSTKEPCNVHSSTIRPAICEAEGLRQFSNTLVTTWPSIGNRFDENDTWVQCVEDCRRIYGLQGMADIWRAVVEHGRDLPTEGRTADRLWTSLLELGFAEPSVLIEIYIHSLKLLRTSGKRWTKLYNAIVGHYLIEDPGVAYKWHKRLQTYHPTPADGLRELVRDSLKHQASLGVFRRIYLEHEHQKIYSTIIPILCDDERYTEALKWHKLLKERGDLPISSTAAEPLLKYLALYGDKKSLREVTQSLVKAGVSFAASTPKVLKPNTFLSREMMNRALGEIYNIQPKTFSDEFCARLFATRAFSVNAVIGGLRILGVDEIGPISFREIAVRSPAPQAIKEHIAKLNAAGIDIGPSVFSRCIEKFAIQGEVELLNDLLATDQHPDALQDRKLQERLLTYHHKRQDWRQFRMTLAVLTVSGTGDLSAETWNVILRSHIALGDLTAAQQTIRAMRQNKVLITAASSQCLLRASLRDRRTGKRPISLPDHRDDLSLVATLWLDLLRSGGVVAPSAWTEILRRLGMSGRMDELEKLALWLMAYYSPSTSRKKLALFGQQITTGNNPGLGWHTPELPRSHPKHPLKLLFPKALQGAIITWGFRTLSEGSIPPNRLHSGAQDMNRLETIMSHPWCKGLLLLRALKNEGAPVHTGLVRRVCNQNFRMLYGSGRSAVEINRKAAARNPFTLEEMMKAAQNIWGSNLFVTDEHLPKELTRSSSDRHNFLQHLLDISDDQANHVKHPSPR</sequence>
<evidence type="ECO:0000313" key="2">
    <source>
        <dbReference type="Proteomes" id="UP000076632"/>
    </source>
</evidence>
<gene>
    <name evidence="1" type="ORF">L228DRAFT_248476</name>
</gene>
<name>A0A165G527_XYLHT</name>
<protein>
    <recommendedName>
        <fullName evidence="3">Pentatricopeptide repeat domain-containing protein</fullName>
    </recommendedName>
</protein>
<dbReference type="AlphaFoldDB" id="A0A165G527"/>
<accession>A0A165G527</accession>